<keyword evidence="2" id="KW-0812">Transmembrane</keyword>
<keyword evidence="4" id="KW-1185">Reference proteome</keyword>
<feature type="transmembrane region" description="Helical" evidence="2">
    <location>
        <begin position="593"/>
        <end position="611"/>
    </location>
</feature>
<dbReference type="HOGENOM" id="CLU_337435_0_0_1"/>
<dbReference type="OMA" id="VQINQEY"/>
<dbReference type="SUPFAM" id="SSF54236">
    <property type="entry name" value="Ubiquitin-like"/>
    <property type="match status" value="1"/>
</dbReference>
<feature type="compositionally biased region" description="Low complexity" evidence="1">
    <location>
        <begin position="415"/>
        <end position="431"/>
    </location>
</feature>
<reference evidence="3 4" key="1">
    <citation type="journal article" date="2004" name="Nature">
        <title>Genome evolution in yeasts.</title>
        <authorList>
            <consortium name="Genolevures"/>
            <person name="Dujon B."/>
            <person name="Sherman D."/>
            <person name="Fischer G."/>
            <person name="Durrens P."/>
            <person name="Casaregola S."/>
            <person name="Lafontaine I."/>
            <person name="de Montigny J."/>
            <person name="Marck C."/>
            <person name="Neuveglise C."/>
            <person name="Talla E."/>
            <person name="Goffard N."/>
            <person name="Frangeul L."/>
            <person name="Aigle M."/>
            <person name="Anthouard V."/>
            <person name="Babour A."/>
            <person name="Barbe V."/>
            <person name="Barnay S."/>
            <person name="Blanchin S."/>
            <person name="Beckerich J.M."/>
            <person name="Beyne E."/>
            <person name="Bleykasten C."/>
            <person name="Boisrame A."/>
            <person name="Boyer J."/>
            <person name="Cattolico L."/>
            <person name="Confanioleri F."/>
            <person name="de Daruvar A."/>
            <person name="Despons L."/>
            <person name="Fabre E."/>
            <person name="Fairhead C."/>
            <person name="Ferry-Dumazet H."/>
            <person name="Groppi A."/>
            <person name="Hantraye F."/>
            <person name="Hennequin C."/>
            <person name="Jauniaux N."/>
            <person name="Joyet P."/>
            <person name="Kachouri R."/>
            <person name="Kerrest A."/>
            <person name="Koszul R."/>
            <person name="Lemaire M."/>
            <person name="Lesur I."/>
            <person name="Ma L."/>
            <person name="Muller H."/>
            <person name="Nicaud J.M."/>
            <person name="Nikolski M."/>
            <person name="Oztas S."/>
            <person name="Ozier-Kalogeropoulos O."/>
            <person name="Pellenz S."/>
            <person name="Potier S."/>
            <person name="Richard G.F."/>
            <person name="Straub M.L."/>
            <person name="Suleau A."/>
            <person name="Swennene D."/>
            <person name="Tekaia F."/>
            <person name="Wesolowski-Louvel M."/>
            <person name="Westhof E."/>
            <person name="Wirth B."/>
            <person name="Zeniou-Meyer M."/>
            <person name="Zivanovic I."/>
            <person name="Bolotin-Fukuhara M."/>
            <person name="Thierry A."/>
            <person name="Bouchier C."/>
            <person name="Caudron B."/>
            <person name="Scarpelli C."/>
            <person name="Gaillardin C."/>
            <person name="Weissenbach J."/>
            <person name="Wincker P."/>
            <person name="Souciet J.L."/>
        </authorList>
    </citation>
    <scope>NUCLEOTIDE SEQUENCE [LARGE SCALE GENOMIC DNA]</scope>
    <source>
        <strain evidence="4">ATCC 8585 / CBS 2359 / DSM 70799 / NBRC 1267 / NRRL Y-1140 / WM37</strain>
    </source>
</reference>
<evidence type="ECO:0000256" key="1">
    <source>
        <dbReference type="SAM" id="MobiDB-lite"/>
    </source>
</evidence>
<feature type="region of interest" description="Disordered" evidence="1">
    <location>
        <begin position="343"/>
        <end position="373"/>
    </location>
</feature>
<feature type="region of interest" description="Disordered" evidence="1">
    <location>
        <begin position="392"/>
        <end position="431"/>
    </location>
</feature>
<dbReference type="AlphaFoldDB" id="Q6CWT5"/>
<dbReference type="PaxDb" id="284590-Q6CWT5"/>
<dbReference type="EMBL" id="CR382122">
    <property type="protein sequence ID" value="CAH01997.1"/>
    <property type="molecule type" value="Genomic_DNA"/>
</dbReference>
<dbReference type="InParanoid" id="Q6CWT5"/>
<accession>Q6CWT5</accession>
<feature type="compositionally biased region" description="Low complexity" evidence="1">
    <location>
        <begin position="347"/>
        <end position="368"/>
    </location>
</feature>
<organism evidence="3 4">
    <name type="scientific">Kluyveromyces lactis (strain ATCC 8585 / CBS 2359 / DSM 70799 / NBRC 1267 / NRRL Y-1140 / WM37)</name>
    <name type="common">Yeast</name>
    <name type="synonym">Candida sphaerica</name>
    <dbReference type="NCBI Taxonomy" id="284590"/>
    <lineage>
        <taxon>Eukaryota</taxon>
        <taxon>Fungi</taxon>
        <taxon>Dikarya</taxon>
        <taxon>Ascomycota</taxon>
        <taxon>Saccharomycotina</taxon>
        <taxon>Saccharomycetes</taxon>
        <taxon>Saccharomycetales</taxon>
        <taxon>Saccharomycetaceae</taxon>
        <taxon>Kluyveromyces</taxon>
    </lineage>
</organism>
<dbReference type="FunCoup" id="Q6CWT5">
    <property type="interactions" value="200"/>
</dbReference>
<gene>
    <name evidence="3" type="ORF">KLLA0_B01650g</name>
</gene>
<dbReference type="STRING" id="284590.Q6CWT5"/>
<dbReference type="Proteomes" id="UP000000598">
    <property type="component" value="Chromosome B"/>
</dbReference>
<proteinExistence type="predicted"/>
<protein>
    <submittedName>
        <fullName evidence="3">KLLA0B01650p</fullName>
    </submittedName>
</protein>
<evidence type="ECO:0000313" key="3">
    <source>
        <dbReference type="EMBL" id="CAH01997.1"/>
    </source>
</evidence>
<name>Q6CWT5_KLULA</name>
<dbReference type="KEGG" id="kla:KLLA0_B01650g"/>
<keyword evidence="2" id="KW-1133">Transmembrane helix</keyword>
<feature type="compositionally biased region" description="Polar residues" evidence="1">
    <location>
        <begin position="392"/>
        <end position="414"/>
    </location>
</feature>
<sequence length="857" mass="97328">MEYLASKAYHFSVWSSDPQLIHGTNITIRAHGKCSVLRLLQYVHHLSVQQGNGSFSMGVDEIQLCYKFGALSKETQCQQIEPNYPGVIRLRLEKKKNIDRSQENGVPIEYDPESFSRTSILVQCNTLSVEKIFKVKLDDVYMYSTVSHLAKMALESLNQYEQTRNLNICAIKEHTLEDVVALDIAGRSHAIHLSESTEDLTLSDLLGIDFAPAADAYCTLLCKVKHSQADDGVTIEFVSEAKFTMQKMVVNSDTTILDVKNFICSVYAHALRLQPHDIKLIYKGCILHELNGASNEPNRILKFITEPTGAKLHVHITHEYSEPGPGFWNELLFAPDRFEFMPRRGDSNGNNNNVNTSTSTSNTNTFTSAGNARQSVPNIAVTSGPNLAANSAFGSTLSNRSENDLNHNSNQLQQTTNSRSPTPTATPTRTSAVLTEPEVPILMTDGLPVTRSYETYERITVDDQDYIIPQSQLAAQYFELQIGDKTLRLSKDEITLGEKCMKLSGTARAAIENALGEKIQRNEVQYNVDEELLPDLPNPNAETGATNQPAGGILARMNIGWESPRVIFQWIISTVTGRSGFFLFLAFELFPILPLWLFNSIAGIVVARLIWSKLQLGKRVRRIVIGSYDEMPTEEIEQIRTLLKNEKFPIEFFERLARTSKVSTVLCTQLEQNQDLLELLLQEIKRNPVLEEQLSQNEQLATQHKYILKQFVLLTTTGVGNESRDKLKYLYYELFRDTFEKVDKLLTQELHSLPPWAAPIVKDMRKSNLKTNRKIMTNRLYFNLLLDVYRPWNFFTDNTLMRYVVPNPRTDNIILGILKNCLLFVLLFVPNCERQFEEIIEERLIEQSQEEEHVQLA</sequence>
<dbReference type="InterPro" id="IPR029071">
    <property type="entry name" value="Ubiquitin-like_domsf"/>
</dbReference>
<keyword evidence="2" id="KW-0472">Membrane</keyword>
<dbReference type="eggNOG" id="ENOG502QUV9">
    <property type="taxonomic scope" value="Eukaryota"/>
</dbReference>
<evidence type="ECO:0000256" key="2">
    <source>
        <dbReference type="SAM" id="Phobius"/>
    </source>
</evidence>
<evidence type="ECO:0000313" key="4">
    <source>
        <dbReference type="Proteomes" id="UP000000598"/>
    </source>
</evidence>